<dbReference type="Proteomes" id="UP000293162">
    <property type="component" value="Unassembled WGS sequence"/>
</dbReference>
<evidence type="ECO:0000256" key="2">
    <source>
        <dbReference type="ARBA" id="ARBA00022448"/>
    </source>
</evidence>
<dbReference type="Pfam" id="PF25954">
    <property type="entry name" value="Beta-barrel_RND_2"/>
    <property type="match status" value="1"/>
</dbReference>
<feature type="domain" description="CzcB-like barrel-sandwich hybrid" evidence="4">
    <location>
        <begin position="88"/>
        <end position="231"/>
    </location>
</feature>
<dbReference type="PROSITE" id="PS51257">
    <property type="entry name" value="PROKAR_LIPOPROTEIN"/>
    <property type="match status" value="1"/>
</dbReference>
<protein>
    <submittedName>
        <fullName evidence="5">Efflux RND transporter periplasmic adaptor subunit</fullName>
    </submittedName>
</protein>
<dbReference type="GO" id="GO:0015679">
    <property type="term" value="P:plasma membrane copper ion transport"/>
    <property type="evidence" value="ECO:0007669"/>
    <property type="project" value="TreeGrafter"/>
</dbReference>
<dbReference type="InterPro" id="IPR058792">
    <property type="entry name" value="Beta-barrel_RND_2"/>
</dbReference>
<dbReference type="GO" id="GO:0060003">
    <property type="term" value="P:copper ion export"/>
    <property type="evidence" value="ECO:0007669"/>
    <property type="project" value="TreeGrafter"/>
</dbReference>
<proteinExistence type="inferred from homology"/>
<dbReference type="Gene3D" id="2.40.420.20">
    <property type="match status" value="1"/>
</dbReference>
<dbReference type="SUPFAM" id="SSF111369">
    <property type="entry name" value="HlyD-like secretion proteins"/>
    <property type="match status" value="1"/>
</dbReference>
<dbReference type="EMBL" id="SEWF01000014">
    <property type="protein sequence ID" value="RYU95544.1"/>
    <property type="molecule type" value="Genomic_DNA"/>
</dbReference>
<evidence type="ECO:0000256" key="1">
    <source>
        <dbReference type="ARBA" id="ARBA00009477"/>
    </source>
</evidence>
<evidence type="ECO:0000313" key="6">
    <source>
        <dbReference type="Proteomes" id="UP000293162"/>
    </source>
</evidence>
<dbReference type="InterPro" id="IPR058647">
    <property type="entry name" value="BSH_CzcB-like"/>
</dbReference>
<dbReference type="GO" id="GO:0030313">
    <property type="term" value="C:cell envelope"/>
    <property type="evidence" value="ECO:0007669"/>
    <property type="project" value="TreeGrafter"/>
</dbReference>
<accession>A0A4Q5M054</accession>
<dbReference type="Gene3D" id="2.40.30.170">
    <property type="match status" value="1"/>
</dbReference>
<dbReference type="PANTHER" id="PTHR30097">
    <property type="entry name" value="CATION EFFLUX SYSTEM PROTEIN CUSB"/>
    <property type="match status" value="1"/>
</dbReference>
<dbReference type="GO" id="GO:0016020">
    <property type="term" value="C:membrane"/>
    <property type="evidence" value="ECO:0007669"/>
    <property type="project" value="InterPro"/>
</dbReference>
<gene>
    <name evidence="5" type="ORF">EWM59_11665</name>
</gene>
<dbReference type="PANTHER" id="PTHR30097:SF4">
    <property type="entry name" value="SLR6042 PROTEIN"/>
    <property type="match status" value="1"/>
</dbReference>
<evidence type="ECO:0000313" key="5">
    <source>
        <dbReference type="EMBL" id="RYU95544.1"/>
    </source>
</evidence>
<dbReference type="OrthoDB" id="9814657at2"/>
<dbReference type="Gene3D" id="2.40.50.100">
    <property type="match status" value="1"/>
</dbReference>
<reference evidence="5 6" key="1">
    <citation type="submission" date="2019-02" db="EMBL/GenBank/DDBJ databases">
        <title>Bacterial novel species Emticicia sp. 17J42-9 isolated from soil.</title>
        <authorList>
            <person name="Jung H.-Y."/>
        </authorList>
    </citation>
    <scope>NUCLEOTIDE SEQUENCE [LARGE SCALE GENOMIC DNA]</scope>
    <source>
        <strain evidence="5 6">17J42-9</strain>
    </source>
</reference>
<keyword evidence="2" id="KW-0813">Transport</keyword>
<evidence type="ECO:0000259" key="3">
    <source>
        <dbReference type="Pfam" id="PF25954"/>
    </source>
</evidence>
<dbReference type="Pfam" id="PF25973">
    <property type="entry name" value="BSH_CzcB"/>
    <property type="match status" value="1"/>
</dbReference>
<comment type="similarity">
    <text evidence="1">Belongs to the membrane fusion protein (MFP) (TC 8.A.1) family.</text>
</comment>
<sequence length="394" mass="43334">MNIIMKKYFFVTLLFVSGLTSCSKKPDTPALSADTTTAPLQSEQIKITAEQFKNLNLSLGNFSETAISDEIKTTGVVEVLPENLAFISIPTTGFIKTIFANTTLPGQFVTKGMVLATVESIEFIQMQQDYFQAVAHSAFLEKELERQQTLNSEDIGIKKKLQQAEAEFNSNLALIKALEAKLKLLGINAATLKKGDISSIIKVTAPISGYVKAVHINTGKAITPNDVLFELINKDDLHIELKVLEKDAHKIQKGQKVLIDDKRLGENVMATVFVVAKVFDNETKAMTIHVHLDNHQQEQKLIPGMFVNAKVLTGTHMAKTLPESAILRKPEGNFIIELEKQNSKEVVFRIIPVKLGAIQGQHVEVHLSEGLSNSASIVTDKGHFLSDMGGTVED</sequence>
<dbReference type="Gene3D" id="1.10.287.470">
    <property type="entry name" value="Helix hairpin bin"/>
    <property type="match status" value="1"/>
</dbReference>
<dbReference type="GO" id="GO:0022857">
    <property type="term" value="F:transmembrane transporter activity"/>
    <property type="evidence" value="ECO:0007669"/>
    <property type="project" value="InterPro"/>
</dbReference>
<organism evidence="5 6">
    <name type="scientific">Emticicia agri</name>
    <dbReference type="NCBI Taxonomy" id="2492393"/>
    <lineage>
        <taxon>Bacteria</taxon>
        <taxon>Pseudomonadati</taxon>
        <taxon>Bacteroidota</taxon>
        <taxon>Cytophagia</taxon>
        <taxon>Cytophagales</taxon>
        <taxon>Leadbetterellaceae</taxon>
        <taxon>Emticicia</taxon>
    </lineage>
</organism>
<evidence type="ECO:0000259" key="4">
    <source>
        <dbReference type="Pfam" id="PF25973"/>
    </source>
</evidence>
<comment type="caution">
    <text evidence="5">The sequence shown here is derived from an EMBL/GenBank/DDBJ whole genome shotgun (WGS) entry which is preliminary data.</text>
</comment>
<feature type="domain" description="CusB-like beta-barrel" evidence="3">
    <location>
        <begin position="239"/>
        <end position="311"/>
    </location>
</feature>
<dbReference type="InterPro" id="IPR051909">
    <property type="entry name" value="MFP_Cation_Efflux"/>
</dbReference>
<dbReference type="InterPro" id="IPR006143">
    <property type="entry name" value="RND_pump_MFP"/>
</dbReference>
<dbReference type="AlphaFoldDB" id="A0A4Q5M054"/>
<dbReference type="NCBIfam" id="TIGR01730">
    <property type="entry name" value="RND_mfp"/>
    <property type="match status" value="1"/>
</dbReference>
<keyword evidence="6" id="KW-1185">Reference proteome</keyword>
<name>A0A4Q5M054_9BACT</name>